<dbReference type="AlphaFoldDB" id="A0A5C5ZCG1"/>
<name>A0A5C5ZCG1_9BACT</name>
<proteinExistence type="predicted"/>
<evidence type="ECO:0000313" key="2">
    <source>
        <dbReference type="Proteomes" id="UP000315010"/>
    </source>
</evidence>
<gene>
    <name evidence="1" type="ORF">CA13_63090</name>
</gene>
<sequence length="53" mass="5758">MGSETTVSEPQNQAQGEDIFEKVFDIPESAEFGESVRVLDMGGKGDRGQNLLN</sequence>
<keyword evidence="2" id="KW-1185">Reference proteome</keyword>
<protein>
    <submittedName>
        <fullName evidence="1">Uncharacterized protein</fullName>
    </submittedName>
</protein>
<dbReference type="Proteomes" id="UP000315010">
    <property type="component" value="Unassembled WGS sequence"/>
</dbReference>
<dbReference type="EMBL" id="SJPJ01000001">
    <property type="protein sequence ID" value="TWT84828.1"/>
    <property type="molecule type" value="Genomic_DNA"/>
</dbReference>
<evidence type="ECO:0000313" key="1">
    <source>
        <dbReference type="EMBL" id="TWT84828.1"/>
    </source>
</evidence>
<accession>A0A5C5ZCG1</accession>
<organism evidence="1 2">
    <name type="scientific">Novipirellula herctigrandis</name>
    <dbReference type="NCBI Taxonomy" id="2527986"/>
    <lineage>
        <taxon>Bacteria</taxon>
        <taxon>Pseudomonadati</taxon>
        <taxon>Planctomycetota</taxon>
        <taxon>Planctomycetia</taxon>
        <taxon>Pirellulales</taxon>
        <taxon>Pirellulaceae</taxon>
        <taxon>Novipirellula</taxon>
    </lineage>
</organism>
<reference evidence="1 2" key="1">
    <citation type="submission" date="2019-02" db="EMBL/GenBank/DDBJ databases">
        <title>Deep-cultivation of Planctomycetes and their phenomic and genomic characterization uncovers novel biology.</title>
        <authorList>
            <person name="Wiegand S."/>
            <person name="Jogler M."/>
            <person name="Boedeker C."/>
            <person name="Pinto D."/>
            <person name="Vollmers J."/>
            <person name="Rivas-Marin E."/>
            <person name="Kohn T."/>
            <person name="Peeters S.H."/>
            <person name="Heuer A."/>
            <person name="Rast P."/>
            <person name="Oberbeckmann S."/>
            <person name="Bunk B."/>
            <person name="Jeske O."/>
            <person name="Meyerdierks A."/>
            <person name="Storesund J.E."/>
            <person name="Kallscheuer N."/>
            <person name="Luecker S."/>
            <person name="Lage O.M."/>
            <person name="Pohl T."/>
            <person name="Merkel B.J."/>
            <person name="Hornburger P."/>
            <person name="Mueller R.-W."/>
            <person name="Bruemmer F."/>
            <person name="Labrenz M."/>
            <person name="Spormann A.M."/>
            <person name="Op Den Camp H."/>
            <person name="Overmann J."/>
            <person name="Amann R."/>
            <person name="Jetten M.S.M."/>
            <person name="Mascher T."/>
            <person name="Medema M.H."/>
            <person name="Devos D.P."/>
            <person name="Kaster A.-K."/>
            <person name="Ovreas L."/>
            <person name="Rohde M."/>
            <person name="Galperin M.Y."/>
            <person name="Jogler C."/>
        </authorList>
    </citation>
    <scope>NUCLEOTIDE SEQUENCE [LARGE SCALE GENOMIC DNA]</scope>
    <source>
        <strain evidence="1 2">CA13</strain>
    </source>
</reference>
<comment type="caution">
    <text evidence="1">The sequence shown here is derived from an EMBL/GenBank/DDBJ whole genome shotgun (WGS) entry which is preliminary data.</text>
</comment>